<proteinExistence type="predicted"/>
<name>A0A2G5HJJ8_CERBT</name>
<dbReference type="EMBL" id="LKMD01000105">
    <property type="protein sequence ID" value="PIA92708.1"/>
    <property type="molecule type" value="Genomic_DNA"/>
</dbReference>
<dbReference type="AlphaFoldDB" id="A0A2G5HJJ8"/>
<dbReference type="Proteomes" id="UP000230605">
    <property type="component" value="Chromosome 4"/>
</dbReference>
<organism evidence="1 2">
    <name type="scientific">Cercospora beticola</name>
    <name type="common">Sugarbeet leaf spot fungus</name>
    <dbReference type="NCBI Taxonomy" id="122368"/>
    <lineage>
        <taxon>Eukaryota</taxon>
        <taxon>Fungi</taxon>
        <taxon>Dikarya</taxon>
        <taxon>Ascomycota</taxon>
        <taxon>Pezizomycotina</taxon>
        <taxon>Dothideomycetes</taxon>
        <taxon>Dothideomycetidae</taxon>
        <taxon>Mycosphaerellales</taxon>
        <taxon>Mycosphaerellaceae</taxon>
        <taxon>Cercospora</taxon>
    </lineage>
</organism>
<comment type="caution">
    <text evidence="1">The sequence shown here is derived from an EMBL/GenBank/DDBJ whole genome shotgun (WGS) entry which is preliminary data.</text>
</comment>
<evidence type="ECO:0000313" key="2">
    <source>
        <dbReference type="Proteomes" id="UP000230605"/>
    </source>
</evidence>
<protein>
    <submittedName>
        <fullName evidence="1">Uncharacterized protein</fullName>
    </submittedName>
</protein>
<evidence type="ECO:0000313" key="1">
    <source>
        <dbReference type="EMBL" id="PIA92708.1"/>
    </source>
</evidence>
<accession>A0A2G5HJJ8</accession>
<gene>
    <name evidence="1" type="ORF">CB0940_03936</name>
</gene>
<reference evidence="1 2" key="1">
    <citation type="submission" date="2015-10" db="EMBL/GenBank/DDBJ databases">
        <title>The cercosporin biosynthetic gene cluster was horizontally transferred to several fungal lineages and shown to be expanded in Cercospora beticola based on microsynteny with recipient genomes.</title>
        <authorList>
            <person name="De Jonge R."/>
            <person name="Ebert M.K."/>
            <person name="Suttle J.C."/>
            <person name="Jurick Ii W.M."/>
            <person name="Secor G.A."/>
            <person name="Thomma B.P."/>
            <person name="Van De Peer Y."/>
            <person name="Bolton M.D."/>
        </authorList>
    </citation>
    <scope>NUCLEOTIDE SEQUENCE [LARGE SCALE GENOMIC DNA]</scope>
    <source>
        <strain evidence="1 2">09-40</strain>
    </source>
</reference>
<sequence>MVNNATHVRIMCNDHEDVALNVQLLQLLHCIRRQRNVIPKRHIVQGIISLPPARSLEFFERMSWTKRCRAMWKHRMRRDLLGDWQMDRWPHDTGVMTYIATQENERIRIHCCPYKSTEMSNCMSWTVEEVY</sequence>